<dbReference type="PANTHER" id="PTHR14303">
    <property type="entry name" value="DNA POLYMERASE DELTA SUBUNIT 4"/>
    <property type="match status" value="1"/>
</dbReference>
<dbReference type="GO" id="GO:0006261">
    <property type="term" value="P:DNA-templated DNA replication"/>
    <property type="evidence" value="ECO:0007669"/>
    <property type="project" value="TreeGrafter"/>
</dbReference>
<name>A0A6P3YT45_ZIZJJ</name>
<proteinExistence type="predicted"/>
<evidence type="ECO:0000313" key="2">
    <source>
        <dbReference type="Proteomes" id="UP001652623"/>
    </source>
</evidence>
<dbReference type="PANTHER" id="PTHR14303:SF0">
    <property type="entry name" value="DNA POLYMERASE DELTA SUBUNIT 4"/>
    <property type="match status" value="1"/>
</dbReference>
<evidence type="ECO:0000313" key="3">
    <source>
        <dbReference type="RefSeq" id="XP_015867202.1"/>
    </source>
</evidence>
<reference evidence="3" key="2">
    <citation type="submission" date="2025-08" db="UniProtKB">
        <authorList>
            <consortium name="RefSeq"/>
        </authorList>
    </citation>
    <scope>IDENTIFICATION</scope>
    <source>
        <tissue evidence="3">Seedling</tissue>
    </source>
</reference>
<dbReference type="KEGG" id="zju:107404725"/>
<dbReference type="InParanoid" id="A0A6P3YT45"/>
<evidence type="ECO:0000256" key="1">
    <source>
        <dbReference type="SAM" id="MobiDB-lite"/>
    </source>
</evidence>
<dbReference type="GO" id="GO:0000731">
    <property type="term" value="P:DNA synthesis involved in DNA repair"/>
    <property type="evidence" value="ECO:0007669"/>
    <property type="project" value="InterPro"/>
</dbReference>
<sequence>MATKGSMKGFYRQKKKSGIAKASSKKSSAPKSKPHASFTLGSDVAQPPALFSHGSPDLQDDYDEKEELLRQFDLNMAYGPCAGMTRLARWERASKLGMNPPQEIGALLKASNVRSQSLWDDRI</sequence>
<dbReference type="GO" id="GO:0043625">
    <property type="term" value="C:delta DNA polymerase complex"/>
    <property type="evidence" value="ECO:0007669"/>
    <property type="project" value="TreeGrafter"/>
</dbReference>
<dbReference type="InterPro" id="IPR007218">
    <property type="entry name" value="DNA_pol_delta_4"/>
</dbReference>
<organism evidence="2 3">
    <name type="scientific">Ziziphus jujuba</name>
    <name type="common">Chinese jujube</name>
    <name type="synonym">Ziziphus sativa</name>
    <dbReference type="NCBI Taxonomy" id="326968"/>
    <lineage>
        <taxon>Eukaryota</taxon>
        <taxon>Viridiplantae</taxon>
        <taxon>Streptophyta</taxon>
        <taxon>Embryophyta</taxon>
        <taxon>Tracheophyta</taxon>
        <taxon>Spermatophyta</taxon>
        <taxon>Magnoliopsida</taxon>
        <taxon>eudicotyledons</taxon>
        <taxon>Gunneridae</taxon>
        <taxon>Pentapetalae</taxon>
        <taxon>rosids</taxon>
        <taxon>fabids</taxon>
        <taxon>Rosales</taxon>
        <taxon>Rhamnaceae</taxon>
        <taxon>Paliureae</taxon>
        <taxon>Ziziphus</taxon>
    </lineage>
</organism>
<dbReference type="AlphaFoldDB" id="A0A6P3YT45"/>
<dbReference type="Proteomes" id="UP001652623">
    <property type="component" value="Chromosome 1"/>
</dbReference>
<dbReference type="RefSeq" id="XP_015867202.1">
    <property type="nucleotide sequence ID" value="XM_016011716.4"/>
</dbReference>
<accession>A0A6P3YT45</accession>
<dbReference type="FunCoup" id="A0A6P3YT45">
    <property type="interactions" value="147"/>
</dbReference>
<feature type="region of interest" description="Disordered" evidence="1">
    <location>
        <begin position="1"/>
        <end position="60"/>
    </location>
</feature>
<dbReference type="GeneID" id="107404725"/>
<dbReference type="Pfam" id="PF04081">
    <property type="entry name" value="DNA_pol_delta_4"/>
    <property type="match status" value="1"/>
</dbReference>
<dbReference type="GO" id="GO:0003887">
    <property type="term" value="F:DNA-directed DNA polymerase activity"/>
    <property type="evidence" value="ECO:0007669"/>
    <property type="project" value="TreeGrafter"/>
</dbReference>
<feature type="compositionally biased region" description="Low complexity" evidence="1">
    <location>
        <begin position="19"/>
        <end position="37"/>
    </location>
</feature>
<reference evidence="2" key="1">
    <citation type="submission" date="2025-05" db="UniProtKB">
        <authorList>
            <consortium name="RefSeq"/>
        </authorList>
    </citation>
    <scope>NUCLEOTIDE SEQUENCE [LARGE SCALE GENOMIC DNA]</scope>
</reference>
<keyword evidence="2" id="KW-1185">Reference proteome</keyword>
<gene>
    <name evidence="3" type="primary">LOC107404725</name>
</gene>
<protein>
    <submittedName>
        <fullName evidence="3">Uncharacterized protein LOC107404725</fullName>
    </submittedName>
</protein>